<dbReference type="OrthoDB" id="4035165at2759"/>
<accession>A0A8J2T9Q0</accession>
<feature type="region of interest" description="Disordered" evidence="1">
    <location>
        <begin position="247"/>
        <end position="305"/>
    </location>
</feature>
<name>A0A8J2T9Q0_ZYGB2</name>
<dbReference type="Proteomes" id="UP000019375">
    <property type="component" value="Unassembled WGS sequence"/>
</dbReference>
<evidence type="ECO:0000313" key="2">
    <source>
        <dbReference type="EMBL" id="CDF91460.1"/>
    </source>
</evidence>
<protein>
    <submittedName>
        <fullName evidence="2">ZYBA0S11-03356g1_1</fullName>
    </submittedName>
</protein>
<dbReference type="AlphaFoldDB" id="A0A8J2T9Q0"/>
<organism evidence="2 3">
    <name type="scientific">Zygosaccharomyces bailii (strain CLIB 213 / ATCC 58445 / CBS 680 / BCRC 21525 / NBRC 1098 / NCYC 1416 / NRRL Y-2227)</name>
    <dbReference type="NCBI Taxonomy" id="1333698"/>
    <lineage>
        <taxon>Eukaryota</taxon>
        <taxon>Fungi</taxon>
        <taxon>Dikarya</taxon>
        <taxon>Ascomycota</taxon>
        <taxon>Saccharomycotina</taxon>
        <taxon>Saccharomycetes</taxon>
        <taxon>Saccharomycetales</taxon>
        <taxon>Saccharomycetaceae</taxon>
        <taxon>Zygosaccharomyces</taxon>
    </lineage>
</organism>
<keyword evidence="3" id="KW-1185">Reference proteome</keyword>
<gene>
    <name evidence="2" type="ORF">BN860_03356g</name>
</gene>
<dbReference type="EMBL" id="HG316464">
    <property type="protein sequence ID" value="CDF91460.1"/>
    <property type="molecule type" value="Genomic_DNA"/>
</dbReference>
<evidence type="ECO:0000313" key="3">
    <source>
        <dbReference type="Proteomes" id="UP000019375"/>
    </source>
</evidence>
<evidence type="ECO:0000256" key="1">
    <source>
        <dbReference type="SAM" id="MobiDB-lite"/>
    </source>
</evidence>
<sequence length="305" mass="35356">MSLTPVQMDQVRTKVSYSEVDLPYNGYMDILSKVTKLTNQILKGKLHEYSTASSFEFNETFITELENNAEQKFLELQSSLEVKKMAQENWDQCNSEIVQRMEYEIQEKLPDLKRLAADLQSRITRVRGLYESVNYVNRELDILVEGRTSLTCGKVQWEKELGTALVGKLIKQGYLKKIGPQEEGRYRVLDNFTKGPNELKHINKTIKSDIDKLSEELTTYKMKWVKDADIFSKMTSALKEEMAKRDLNLQYQDMEEDEDVDEVEEQDEEPSDDNNFEEEREQADQSEEQSDGQEEDQGVKGASPN</sequence>
<feature type="compositionally biased region" description="Acidic residues" evidence="1">
    <location>
        <begin position="253"/>
        <end position="296"/>
    </location>
</feature>
<proteinExistence type="predicted"/>
<reference evidence="3" key="1">
    <citation type="journal article" date="2013" name="Genome Announc.">
        <title>Genome sequence of the food spoilage yeast Zygosaccharomyces bailii CLIB 213(T).</title>
        <authorList>
            <person name="Galeote V."/>
            <person name="Bigey F."/>
            <person name="Devillers H."/>
            <person name="Neuveglise C."/>
            <person name="Dequin S."/>
        </authorList>
    </citation>
    <scope>NUCLEOTIDE SEQUENCE [LARGE SCALE GENOMIC DNA]</scope>
    <source>
        <strain evidence="3">CLIB 213 / ATCC 58445 / CBS 680 / CCRC 21525 / NBRC 1098 / NCYC 1416 / NRRL Y-2227</strain>
    </source>
</reference>